<name>A0A1I6FMG8_HALSD</name>
<dbReference type="InterPro" id="IPR005710">
    <property type="entry name" value="Ribosomal_uS4_euk/arc"/>
</dbReference>
<organism evidence="10 11">
    <name type="scientific">Halorubrum sodomense</name>
    <dbReference type="NCBI Taxonomy" id="35743"/>
    <lineage>
        <taxon>Archaea</taxon>
        <taxon>Methanobacteriati</taxon>
        <taxon>Methanobacteriota</taxon>
        <taxon>Stenosarchaea group</taxon>
        <taxon>Halobacteria</taxon>
        <taxon>Halobacteriales</taxon>
        <taxon>Haloferacaceae</taxon>
        <taxon>Halorubrum</taxon>
    </lineage>
</organism>
<dbReference type="PANTHER" id="PTHR11831">
    <property type="entry name" value="30S 40S RIBOSOMAL PROTEIN"/>
    <property type="match status" value="1"/>
</dbReference>
<dbReference type="InterPro" id="IPR018079">
    <property type="entry name" value="Ribosomal_uS4_CS"/>
</dbReference>
<keyword evidence="4 6" id="KW-0689">Ribosomal protein</keyword>
<dbReference type="InterPro" id="IPR036986">
    <property type="entry name" value="S4_RNA-bd_sf"/>
</dbReference>
<dbReference type="Gene3D" id="3.10.290.10">
    <property type="entry name" value="RNA-binding S4 domain"/>
    <property type="match status" value="1"/>
</dbReference>
<dbReference type="GO" id="GO:0019843">
    <property type="term" value="F:rRNA binding"/>
    <property type="evidence" value="ECO:0007669"/>
    <property type="project" value="UniProtKB-UniRule"/>
</dbReference>
<evidence type="ECO:0000256" key="4">
    <source>
        <dbReference type="ARBA" id="ARBA00022980"/>
    </source>
</evidence>
<dbReference type="InterPro" id="IPR022801">
    <property type="entry name" value="Ribosomal_uS4"/>
</dbReference>
<evidence type="ECO:0000259" key="9">
    <source>
        <dbReference type="SMART" id="SM01390"/>
    </source>
</evidence>
<dbReference type="RefSeq" id="WP_092920434.1">
    <property type="nucleotide sequence ID" value="NZ_FOYN01000001.1"/>
</dbReference>
<protein>
    <recommendedName>
        <fullName evidence="6">Small ribosomal subunit protein uS4</fullName>
    </recommendedName>
</protein>
<reference evidence="11" key="1">
    <citation type="submission" date="2016-10" db="EMBL/GenBank/DDBJ databases">
        <authorList>
            <person name="Varghese N."/>
            <person name="Submissions S."/>
        </authorList>
    </citation>
    <scope>NUCLEOTIDE SEQUENCE [LARGE SCALE GENOMIC DNA]</scope>
    <source>
        <strain evidence="11">RD 26</strain>
    </source>
</reference>
<sequence>MSTGKNTKGYETPNHPYQGERIAEESDLLSRYGLKNKEEFWRAQSELRNMRREARRLLGEAQGDVDAAQDAGAEFVARLRRIGILGDNDDISTVLSLDVTDLLERRLQTVVYRQGFASSTQQARQFIVHGHITVNGARVTRPSVKVDVDDEGAIAFDENSPLADDLHPERAESQESN</sequence>
<dbReference type="CDD" id="cd00165">
    <property type="entry name" value="S4"/>
    <property type="match status" value="1"/>
</dbReference>
<evidence type="ECO:0000256" key="1">
    <source>
        <dbReference type="ARBA" id="ARBA00007465"/>
    </source>
</evidence>
<dbReference type="NCBIfam" id="NF003139">
    <property type="entry name" value="PRK04051.1"/>
    <property type="match status" value="1"/>
</dbReference>
<dbReference type="AlphaFoldDB" id="A0A1I6FMG8"/>
<keyword evidence="11" id="KW-1185">Reference proteome</keyword>
<gene>
    <name evidence="6" type="primary">rps4</name>
    <name evidence="10" type="ORF">SAMN04487937_0982</name>
</gene>
<dbReference type="SMART" id="SM01390">
    <property type="entry name" value="Ribosomal_S4"/>
    <property type="match status" value="1"/>
</dbReference>
<dbReference type="GO" id="GO:0003735">
    <property type="term" value="F:structural constituent of ribosome"/>
    <property type="evidence" value="ECO:0007669"/>
    <property type="project" value="InterPro"/>
</dbReference>
<evidence type="ECO:0000313" key="11">
    <source>
        <dbReference type="Proteomes" id="UP000198932"/>
    </source>
</evidence>
<feature type="compositionally biased region" description="Basic and acidic residues" evidence="7">
    <location>
        <begin position="164"/>
        <end position="177"/>
    </location>
</feature>
<feature type="domain" description="Small ribosomal subunit protein uS4 N-terminal" evidence="9">
    <location>
        <begin position="1"/>
        <end position="104"/>
    </location>
</feature>
<keyword evidence="2 6" id="KW-0699">rRNA-binding</keyword>
<dbReference type="InterPro" id="IPR002942">
    <property type="entry name" value="S4_RNA-bd"/>
</dbReference>
<comment type="function">
    <text evidence="6">With S5 and S12 plays an important role in translational accuracy.</text>
</comment>
<dbReference type="PROSITE" id="PS00632">
    <property type="entry name" value="RIBOSOMAL_S4"/>
    <property type="match status" value="1"/>
</dbReference>
<feature type="region of interest" description="Disordered" evidence="7">
    <location>
        <begin position="1"/>
        <end position="21"/>
    </location>
</feature>
<dbReference type="InterPro" id="IPR001912">
    <property type="entry name" value="Ribosomal_uS4_N"/>
</dbReference>
<dbReference type="GO" id="GO:0015935">
    <property type="term" value="C:small ribosomal subunit"/>
    <property type="evidence" value="ECO:0007669"/>
    <property type="project" value="InterPro"/>
</dbReference>
<evidence type="ECO:0000256" key="5">
    <source>
        <dbReference type="ARBA" id="ARBA00023274"/>
    </source>
</evidence>
<comment type="function">
    <text evidence="6">One of the primary rRNA binding proteins, it binds directly to 16S rRNA where it nucleates assembly of the body of the 30S subunit.</text>
</comment>
<dbReference type="HAMAP" id="MF_01306_A">
    <property type="entry name" value="Ribosomal_uS4_A"/>
    <property type="match status" value="1"/>
</dbReference>
<dbReference type="InterPro" id="IPR022802">
    <property type="entry name" value="Ribosomal_uS4_arc"/>
</dbReference>
<dbReference type="SUPFAM" id="SSF55174">
    <property type="entry name" value="Alpha-L RNA-binding motif"/>
    <property type="match status" value="1"/>
</dbReference>
<keyword evidence="5 6" id="KW-0687">Ribonucleoprotein</keyword>
<dbReference type="Pfam" id="PF01479">
    <property type="entry name" value="S4"/>
    <property type="match status" value="1"/>
</dbReference>
<dbReference type="GO" id="GO:0042274">
    <property type="term" value="P:ribosomal small subunit biogenesis"/>
    <property type="evidence" value="ECO:0007669"/>
    <property type="project" value="TreeGrafter"/>
</dbReference>
<dbReference type="Proteomes" id="UP000198932">
    <property type="component" value="Unassembled WGS sequence"/>
</dbReference>
<keyword evidence="3 6" id="KW-0694">RNA-binding</keyword>
<dbReference type="PANTHER" id="PTHR11831:SF5">
    <property type="entry name" value="40S RIBOSOMAL PROTEIN S9"/>
    <property type="match status" value="1"/>
</dbReference>
<evidence type="ECO:0000256" key="2">
    <source>
        <dbReference type="ARBA" id="ARBA00022730"/>
    </source>
</evidence>
<comment type="similarity">
    <text evidence="1 6">Belongs to the universal ribosomal protein uS4 family.</text>
</comment>
<evidence type="ECO:0000259" key="8">
    <source>
        <dbReference type="SMART" id="SM00363"/>
    </source>
</evidence>
<proteinExistence type="inferred from homology"/>
<evidence type="ECO:0000256" key="6">
    <source>
        <dbReference type="HAMAP-Rule" id="MF_01306"/>
    </source>
</evidence>
<feature type="domain" description="RNA-binding S4" evidence="8">
    <location>
        <begin position="105"/>
        <end position="167"/>
    </location>
</feature>
<dbReference type="NCBIfam" id="TIGR01018">
    <property type="entry name" value="uS4_arch"/>
    <property type="match status" value="1"/>
</dbReference>
<evidence type="ECO:0000256" key="3">
    <source>
        <dbReference type="ARBA" id="ARBA00022884"/>
    </source>
</evidence>
<dbReference type="GO" id="GO:0006412">
    <property type="term" value="P:translation"/>
    <property type="evidence" value="ECO:0007669"/>
    <property type="project" value="UniProtKB-UniRule"/>
</dbReference>
<evidence type="ECO:0000313" key="10">
    <source>
        <dbReference type="EMBL" id="SFR31143.1"/>
    </source>
</evidence>
<accession>A0A1I6FMG8</accession>
<feature type="region of interest" description="Disordered" evidence="7">
    <location>
        <begin position="157"/>
        <end position="177"/>
    </location>
</feature>
<dbReference type="OrthoDB" id="10429at2157"/>
<evidence type="ECO:0000256" key="7">
    <source>
        <dbReference type="SAM" id="MobiDB-lite"/>
    </source>
</evidence>
<dbReference type="EMBL" id="FOYN01000001">
    <property type="protein sequence ID" value="SFR31143.1"/>
    <property type="molecule type" value="Genomic_DNA"/>
</dbReference>
<dbReference type="SMART" id="SM00363">
    <property type="entry name" value="S4"/>
    <property type="match status" value="1"/>
</dbReference>
<dbReference type="PROSITE" id="PS50889">
    <property type="entry name" value="S4"/>
    <property type="match status" value="1"/>
</dbReference>
<dbReference type="STRING" id="35743.SAMN04487937_0982"/>
<comment type="subunit">
    <text evidence="6">Part of the 30S ribosomal subunit. Contacts protein S5. The interaction surface between S4 and S5 is involved in control of translational fidelity.</text>
</comment>